<dbReference type="EMBL" id="CACRZD030000120">
    <property type="protein sequence ID" value="CAA6674557.1"/>
    <property type="molecule type" value="Genomic_DNA"/>
</dbReference>
<sequence>MDNFDVIFGANFTTTTKAGIFLHYNDLICRRKHSCFV</sequence>
<gene>
    <name evidence="1" type="ORF">SI7747_UN020915</name>
</gene>
<proteinExistence type="predicted"/>
<keyword evidence="2" id="KW-1185">Reference proteome</keyword>
<protein>
    <submittedName>
        <fullName evidence="1">Uncharacterized protein</fullName>
    </submittedName>
</protein>
<accession>A0ABN7E9P0</accession>
<evidence type="ECO:0000313" key="1">
    <source>
        <dbReference type="EMBL" id="CAA6674557.1"/>
    </source>
</evidence>
<evidence type="ECO:0000313" key="2">
    <source>
        <dbReference type="Proteomes" id="UP001189122"/>
    </source>
</evidence>
<comment type="caution">
    <text evidence="1">The sequence shown here is derived from an EMBL/GenBank/DDBJ whole genome shotgun (WGS) entry which is preliminary data.</text>
</comment>
<name>A0ABN7E9P0_SPIIN</name>
<organism evidence="1 2">
    <name type="scientific">Spirodela intermedia</name>
    <name type="common">Intermediate duckweed</name>
    <dbReference type="NCBI Taxonomy" id="51605"/>
    <lineage>
        <taxon>Eukaryota</taxon>
        <taxon>Viridiplantae</taxon>
        <taxon>Streptophyta</taxon>
        <taxon>Embryophyta</taxon>
        <taxon>Tracheophyta</taxon>
        <taxon>Spermatophyta</taxon>
        <taxon>Magnoliopsida</taxon>
        <taxon>Liliopsida</taxon>
        <taxon>Araceae</taxon>
        <taxon>Lemnoideae</taxon>
        <taxon>Spirodela</taxon>
    </lineage>
</organism>
<dbReference type="Proteomes" id="UP001189122">
    <property type="component" value="Unassembled WGS sequence"/>
</dbReference>
<reference evidence="2" key="1">
    <citation type="journal article" date="2020" name="Sci. Rep.">
        <title>Chromosome-scale genome assembly for the duckweed Spirodela intermedia, integrating cytogenetic maps, PacBio and Oxford Nanopore libraries.</title>
        <authorList>
            <person name="Hoang P.T.N."/>
            <person name="Fiebig A."/>
            <person name="Novak P."/>
            <person name="Macas J."/>
            <person name="Cao H.X."/>
            <person name="Stepanenko A."/>
            <person name="Chen G."/>
            <person name="Borisjuk N."/>
            <person name="Scholz U."/>
            <person name="Schubert I."/>
        </authorList>
    </citation>
    <scope>NUCLEOTIDE SEQUENCE [LARGE SCALE GENOMIC DNA]</scope>
</reference>